<keyword evidence="2" id="KW-0964">Secreted</keyword>
<dbReference type="Pfam" id="PF03098">
    <property type="entry name" value="An_peroxidase"/>
    <property type="match status" value="1"/>
</dbReference>
<accession>K1QSJ8</accession>
<sequence>MMEPFTVPIPHPEETPTNMDGMGQMMQAMIKETMSALGPPATIPIGVEAPRTRSVIGGMLPSARDVSNAVHQETVTSVNSQLTPYVTTFGQFLDHDFTSTPLMQGKQRIALHCNFILLIIWRFECFSISVSANDPHFRDPTKKCMTVIRSDAAPPLDCSTGIRQQQNQRSSFIDGTMIYGFNKAKEDSLRTGELGFLKVSDDYPHTRGMMPKTGENTCNIQMEDNQAPEMQHCFDAGDHRHTENPLLTVIHTAFLRRHNLIATLLRENFGVFDDEMLFQEAKRMVIAELQHITYKEFLPIVLNNDIMRRFNLRIYKPAHDNVYNSSTDPRIINAFATAVFRFGHTLVRQIVGTDNGNSIFVDSLFKHFDRPRMTLSSNGYGHEYMANWKSRTGTSQPDGFIVDAIRNRLFESESEMASGATKSFDLAALNIQRGRDHGLPGYTVYREWCGLSPVRHFGTWNLGLVDHDSRAAANLRSIYRHPDDIDLFAGGLSERRLPGALLGPTFSCILAFQFQVLKTGDRFWYENPHPVHGFSAETQQCHVEGY</sequence>
<dbReference type="GO" id="GO:0006979">
    <property type="term" value="P:response to oxidative stress"/>
    <property type="evidence" value="ECO:0007669"/>
    <property type="project" value="InterPro"/>
</dbReference>
<dbReference type="PANTHER" id="PTHR11475">
    <property type="entry name" value="OXIDASE/PEROXIDASE"/>
    <property type="match status" value="1"/>
</dbReference>
<dbReference type="HOGENOM" id="CLU_006087_2_2_1"/>
<dbReference type="PROSITE" id="PS50292">
    <property type="entry name" value="PEROXIDASE_3"/>
    <property type="match status" value="1"/>
</dbReference>
<organism evidence="4">
    <name type="scientific">Magallana gigas</name>
    <name type="common">Pacific oyster</name>
    <name type="synonym">Crassostrea gigas</name>
    <dbReference type="NCBI Taxonomy" id="29159"/>
    <lineage>
        <taxon>Eukaryota</taxon>
        <taxon>Metazoa</taxon>
        <taxon>Spiralia</taxon>
        <taxon>Lophotrochozoa</taxon>
        <taxon>Mollusca</taxon>
        <taxon>Bivalvia</taxon>
        <taxon>Autobranchia</taxon>
        <taxon>Pteriomorphia</taxon>
        <taxon>Ostreida</taxon>
        <taxon>Ostreoidea</taxon>
        <taxon>Ostreidae</taxon>
        <taxon>Magallana</taxon>
    </lineage>
</organism>
<dbReference type="GO" id="GO:0005576">
    <property type="term" value="C:extracellular region"/>
    <property type="evidence" value="ECO:0007669"/>
    <property type="project" value="UniProtKB-SubCell"/>
</dbReference>
<dbReference type="InterPro" id="IPR037120">
    <property type="entry name" value="Haem_peroxidase_sf_animal"/>
</dbReference>
<dbReference type="EMBL" id="JH823242">
    <property type="protein sequence ID" value="EKC36578.1"/>
    <property type="molecule type" value="Genomic_DNA"/>
</dbReference>
<proteinExistence type="predicted"/>
<dbReference type="InParanoid" id="K1QSJ8"/>
<dbReference type="InterPro" id="IPR019791">
    <property type="entry name" value="Haem_peroxidase_animal"/>
</dbReference>
<dbReference type="SUPFAM" id="SSF48113">
    <property type="entry name" value="Heme-dependent peroxidases"/>
    <property type="match status" value="1"/>
</dbReference>
<dbReference type="PANTHER" id="PTHR11475:SF4">
    <property type="entry name" value="CHORION PEROXIDASE"/>
    <property type="match status" value="1"/>
</dbReference>
<evidence type="ECO:0000256" key="2">
    <source>
        <dbReference type="ARBA" id="ARBA00022525"/>
    </source>
</evidence>
<comment type="subcellular location">
    <subcellularLocation>
        <location evidence="1">Secreted</location>
    </subcellularLocation>
</comment>
<dbReference type="CDD" id="cd09823">
    <property type="entry name" value="peroxinectin_like"/>
    <property type="match status" value="1"/>
</dbReference>
<keyword evidence="3" id="KW-0325">Glycoprotein</keyword>
<name>K1QSJ8_MAGGI</name>
<evidence type="ECO:0000256" key="1">
    <source>
        <dbReference type="ARBA" id="ARBA00004613"/>
    </source>
</evidence>
<reference evidence="4" key="1">
    <citation type="journal article" date="2012" name="Nature">
        <title>The oyster genome reveals stress adaptation and complexity of shell formation.</title>
        <authorList>
            <person name="Zhang G."/>
            <person name="Fang X."/>
            <person name="Guo X."/>
            <person name="Li L."/>
            <person name="Luo R."/>
            <person name="Xu F."/>
            <person name="Yang P."/>
            <person name="Zhang L."/>
            <person name="Wang X."/>
            <person name="Qi H."/>
            <person name="Xiong Z."/>
            <person name="Que H."/>
            <person name="Xie Y."/>
            <person name="Holland P.W."/>
            <person name="Paps J."/>
            <person name="Zhu Y."/>
            <person name="Wu F."/>
            <person name="Chen Y."/>
            <person name="Wang J."/>
            <person name="Peng C."/>
            <person name="Meng J."/>
            <person name="Yang L."/>
            <person name="Liu J."/>
            <person name="Wen B."/>
            <person name="Zhang N."/>
            <person name="Huang Z."/>
            <person name="Zhu Q."/>
            <person name="Feng Y."/>
            <person name="Mount A."/>
            <person name="Hedgecock D."/>
            <person name="Xu Z."/>
            <person name="Liu Y."/>
            <person name="Domazet-Loso T."/>
            <person name="Du Y."/>
            <person name="Sun X."/>
            <person name="Zhang S."/>
            <person name="Liu B."/>
            <person name="Cheng P."/>
            <person name="Jiang X."/>
            <person name="Li J."/>
            <person name="Fan D."/>
            <person name="Wang W."/>
            <person name="Fu W."/>
            <person name="Wang T."/>
            <person name="Wang B."/>
            <person name="Zhang J."/>
            <person name="Peng Z."/>
            <person name="Li Y."/>
            <person name="Li N."/>
            <person name="Wang J."/>
            <person name="Chen M."/>
            <person name="He Y."/>
            <person name="Tan F."/>
            <person name="Song X."/>
            <person name="Zheng Q."/>
            <person name="Huang R."/>
            <person name="Yang H."/>
            <person name="Du X."/>
            <person name="Chen L."/>
            <person name="Yang M."/>
            <person name="Gaffney P.M."/>
            <person name="Wang S."/>
            <person name="Luo L."/>
            <person name="She Z."/>
            <person name="Ming Y."/>
            <person name="Huang W."/>
            <person name="Zhang S."/>
            <person name="Huang B."/>
            <person name="Zhang Y."/>
            <person name="Qu T."/>
            <person name="Ni P."/>
            <person name="Miao G."/>
            <person name="Wang J."/>
            <person name="Wang Q."/>
            <person name="Steinberg C.E."/>
            <person name="Wang H."/>
            <person name="Li N."/>
            <person name="Qian L."/>
            <person name="Zhang G."/>
            <person name="Li Y."/>
            <person name="Yang H."/>
            <person name="Liu X."/>
            <person name="Wang J."/>
            <person name="Yin Y."/>
            <person name="Wang J."/>
        </authorList>
    </citation>
    <scope>NUCLEOTIDE SEQUENCE [LARGE SCALE GENOMIC DNA]</scope>
    <source>
        <strain evidence="4">05x7-T-G4-1.051#20</strain>
    </source>
</reference>
<gene>
    <name evidence="4" type="ORF">CGI_10018163</name>
</gene>
<dbReference type="GO" id="GO:0020037">
    <property type="term" value="F:heme binding"/>
    <property type="evidence" value="ECO:0007669"/>
    <property type="project" value="InterPro"/>
</dbReference>
<protein>
    <submittedName>
        <fullName evidence="4">Peroxidasin</fullName>
    </submittedName>
</protein>
<dbReference type="AlphaFoldDB" id="K1QSJ8"/>
<dbReference type="Gene3D" id="1.10.640.10">
    <property type="entry name" value="Haem peroxidase domain superfamily, animal type"/>
    <property type="match status" value="1"/>
</dbReference>
<dbReference type="GO" id="GO:0004601">
    <property type="term" value="F:peroxidase activity"/>
    <property type="evidence" value="ECO:0007669"/>
    <property type="project" value="InterPro"/>
</dbReference>
<dbReference type="InterPro" id="IPR010255">
    <property type="entry name" value="Haem_peroxidase_sf"/>
</dbReference>
<evidence type="ECO:0000313" key="4">
    <source>
        <dbReference type="EMBL" id="EKC36578.1"/>
    </source>
</evidence>
<dbReference type="PRINTS" id="PR00457">
    <property type="entry name" value="ANPEROXIDASE"/>
</dbReference>
<evidence type="ECO:0000256" key="3">
    <source>
        <dbReference type="ARBA" id="ARBA00023180"/>
    </source>
</evidence>